<dbReference type="Proteomes" id="UP000472267">
    <property type="component" value="Chromosome 9"/>
</dbReference>
<feature type="domain" description="Cadherin" evidence="20">
    <location>
        <begin position="90"/>
        <end position="170"/>
    </location>
</feature>
<keyword evidence="14" id="KW-0325">Glycoprotein</keyword>
<keyword evidence="4" id="KW-0165">Cleavage on pair of basic residues</keyword>
<accession>A0A672G9S1</accession>
<feature type="domain" description="Cadherin" evidence="20">
    <location>
        <begin position="395"/>
        <end position="493"/>
    </location>
</feature>
<evidence type="ECO:0000256" key="13">
    <source>
        <dbReference type="ARBA" id="ARBA00023136"/>
    </source>
</evidence>
<dbReference type="PRINTS" id="PR00205">
    <property type="entry name" value="CADHERIN"/>
</dbReference>
<reference evidence="21" key="2">
    <citation type="submission" date="2025-08" db="UniProtKB">
        <authorList>
            <consortium name="Ensembl"/>
        </authorList>
    </citation>
    <scope>IDENTIFICATION</scope>
</reference>
<name>A0A672G9S1_SALFA</name>
<dbReference type="GO" id="GO:0008013">
    <property type="term" value="F:beta-catenin binding"/>
    <property type="evidence" value="ECO:0007669"/>
    <property type="project" value="TreeGrafter"/>
</dbReference>
<dbReference type="Pfam" id="PF00028">
    <property type="entry name" value="Cadherin"/>
    <property type="match status" value="4"/>
</dbReference>
<keyword evidence="11" id="KW-0965">Cell junction</keyword>
<dbReference type="CDD" id="cd11304">
    <property type="entry name" value="Cadherin_repeat"/>
    <property type="match status" value="5"/>
</dbReference>
<evidence type="ECO:0000256" key="11">
    <source>
        <dbReference type="ARBA" id="ARBA00022949"/>
    </source>
</evidence>
<dbReference type="GO" id="GO:0034332">
    <property type="term" value="P:adherens junction organization"/>
    <property type="evidence" value="ECO:0007669"/>
    <property type="project" value="TreeGrafter"/>
</dbReference>
<evidence type="ECO:0000256" key="4">
    <source>
        <dbReference type="ARBA" id="ARBA00022685"/>
    </source>
</evidence>
<dbReference type="Gene3D" id="2.60.40.60">
    <property type="entry name" value="Cadherins"/>
    <property type="match status" value="5"/>
</dbReference>
<dbReference type="Gene3D" id="4.10.900.10">
    <property type="entry name" value="TCF3-CBD (Catenin binding domain)"/>
    <property type="match status" value="1"/>
</dbReference>
<keyword evidence="13 19" id="KW-0472">Membrane</keyword>
<dbReference type="Pfam" id="PF01049">
    <property type="entry name" value="CADH_Y-type_LIR"/>
    <property type="match status" value="1"/>
</dbReference>
<dbReference type="FunFam" id="2.60.40.60:FF:000017">
    <property type="entry name" value="Cadherin 24"/>
    <property type="match status" value="1"/>
</dbReference>
<keyword evidence="6" id="KW-0479">Metal-binding</keyword>
<dbReference type="FunFam" id="2.60.40.60:FF:000009">
    <property type="entry name" value="Cadherin 24"/>
    <property type="match status" value="1"/>
</dbReference>
<feature type="transmembrane region" description="Helical" evidence="19">
    <location>
        <begin position="620"/>
        <end position="639"/>
    </location>
</feature>
<dbReference type="InterPro" id="IPR002126">
    <property type="entry name" value="Cadherin-like_dom"/>
</dbReference>
<feature type="transmembrane region" description="Helical" evidence="19">
    <location>
        <begin position="21"/>
        <end position="43"/>
    </location>
</feature>
<evidence type="ECO:0000256" key="12">
    <source>
        <dbReference type="ARBA" id="ARBA00022989"/>
    </source>
</evidence>
<dbReference type="SUPFAM" id="SSF49313">
    <property type="entry name" value="Cadherin-like"/>
    <property type="match status" value="5"/>
</dbReference>
<dbReference type="PROSITE" id="PS00232">
    <property type="entry name" value="CADHERIN_1"/>
    <property type="match status" value="2"/>
</dbReference>
<dbReference type="PANTHER" id="PTHR24027:SF84">
    <property type="entry name" value="CADHERIN-20"/>
    <property type="match status" value="1"/>
</dbReference>
<feature type="domain" description="Cadherin" evidence="20">
    <location>
        <begin position="280"/>
        <end position="394"/>
    </location>
</feature>
<dbReference type="InterPro" id="IPR020894">
    <property type="entry name" value="Cadherin_CS"/>
</dbReference>
<evidence type="ECO:0000256" key="8">
    <source>
        <dbReference type="ARBA" id="ARBA00022737"/>
    </source>
</evidence>
<dbReference type="GO" id="GO:0005912">
    <property type="term" value="C:adherens junction"/>
    <property type="evidence" value="ECO:0007669"/>
    <property type="project" value="UniProtKB-SubCell"/>
</dbReference>
<dbReference type="SMART" id="SM00112">
    <property type="entry name" value="CA"/>
    <property type="match status" value="5"/>
</dbReference>
<dbReference type="GO" id="GO:0016339">
    <property type="term" value="P:calcium-dependent cell-cell adhesion via plasma membrane cell adhesion molecules"/>
    <property type="evidence" value="ECO:0007669"/>
    <property type="project" value="TreeGrafter"/>
</dbReference>
<dbReference type="FunFam" id="2.60.40.60:FF:000012">
    <property type="entry name" value="Cadherin 24"/>
    <property type="match status" value="1"/>
</dbReference>
<comment type="subcellular location">
    <subcellularLocation>
        <location evidence="2">Cell junction</location>
        <location evidence="2">Adherens junction</location>
    </subcellularLocation>
    <subcellularLocation>
        <location evidence="1 18">Cell membrane</location>
        <topology evidence="1 18">Single-pass type I membrane protein</topology>
    </subcellularLocation>
</comment>
<evidence type="ECO:0000256" key="17">
    <source>
        <dbReference type="PROSITE-ProRule" id="PRU00043"/>
    </source>
</evidence>
<evidence type="ECO:0000256" key="14">
    <source>
        <dbReference type="ARBA" id="ARBA00023180"/>
    </source>
</evidence>
<gene>
    <name evidence="21" type="primary">LOC115394379</name>
</gene>
<evidence type="ECO:0000313" key="22">
    <source>
        <dbReference type="Proteomes" id="UP000472267"/>
    </source>
</evidence>
<evidence type="ECO:0000256" key="9">
    <source>
        <dbReference type="ARBA" id="ARBA00022837"/>
    </source>
</evidence>
<dbReference type="GO" id="GO:0005509">
    <property type="term" value="F:calcium ion binding"/>
    <property type="evidence" value="ECO:0007669"/>
    <property type="project" value="UniProtKB-UniRule"/>
</dbReference>
<dbReference type="FunFam" id="2.60.40.60:FF:000008">
    <property type="entry name" value="Cadherin 24"/>
    <property type="match status" value="1"/>
</dbReference>
<dbReference type="InterPro" id="IPR000233">
    <property type="entry name" value="Cadherin_Y-type_LIR"/>
</dbReference>
<evidence type="ECO:0000256" key="16">
    <source>
        <dbReference type="ARBA" id="ARBA00040456"/>
    </source>
</evidence>
<keyword evidence="3" id="KW-1003">Cell membrane</keyword>
<dbReference type="FunFam" id="4.10.900.10:FF:000001">
    <property type="entry name" value="Cadherin 2"/>
    <property type="match status" value="1"/>
</dbReference>
<reference evidence="21" key="1">
    <citation type="submission" date="2019-06" db="EMBL/GenBank/DDBJ databases">
        <authorList>
            <consortium name="Wellcome Sanger Institute Data Sharing"/>
        </authorList>
    </citation>
    <scope>NUCLEOTIDE SEQUENCE [LARGE SCALE GENOMIC DNA]</scope>
</reference>
<evidence type="ECO:0000256" key="18">
    <source>
        <dbReference type="RuleBase" id="RU003318"/>
    </source>
</evidence>
<dbReference type="Ensembl" id="ENSSFAT00005015647.1">
    <property type="protein sequence ID" value="ENSSFAP00005015027.1"/>
    <property type="gene ID" value="ENSSFAG00005007191.1"/>
</dbReference>
<dbReference type="PANTHER" id="PTHR24027">
    <property type="entry name" value="CADHERIN-23"/>
    <property type="match status" value="1"/>
</dbReference>
<evidence type="ECO:0000256" key="6">
    <source>
        <dbReference type="ARBA" id="ARBA00022723"/>
    </source>
</evidence>
<keyword evidence="7" id="KW-0732">Signal</keyword>
<dbReference type="AlphaFoldDB" id="A0A672G9S1"/>
<reference evidence="21" key="3">
    <citation type="submission" date="2025-09" db="UniProtKB">
        <authorList>
            <consortium name="Ensembl"/>
        </authorList>
    </citation>
    <scope>IDENTIFICATION</scope>
</reference>
<feature type="domain" description="Cadherin" evidence="20">
    <location>
        <begin position="493"/>
        <end position="615"/>
    </location>
</feature>
<dbReference type="GO" id="GO:0007043">
    <property type="term" value="P:cell-cell junction assembly"/>
    <property type="evidence" value="ECO:0007669"/>
    <property type="project" value="TreeGrafter"/>
</dbReference>
<evidence type="ECO:0000259" key="20">
    <source>
        <dbReference type="PROSITE" id="PS50268"/>
    </source>
</evidence>
<sequence length="808" mass="89104">MRPRQRYRTNPLLTMGVGLHRPGVVGALLPAVLGVLTFLPLGLLGNPSEGGEPAGSALLQRVKRGWVWNQFFVLEEYTGLEPLYIGKLHSDMDKGDGSIKYILTGEGAGSTFTIDDSTGDIHAIQRLDREVKSQYVLRAQARNRLTDRPLEPESEFIVKIQDINDNEPRFLDGPYRATVPEMSKIGTSVIQLTATDADDPTYGNSARVVYSILDGQPYFSVDAKTGVVRVSLADMDRETREDYTVVIQAKDMGGQLGGLAGTTTVNITLSDINDNPPMFDQRLYQMSVPESAPVGSVVGRIWAKDKDIGVNAEMRYSIIDGDGRDTFDISTDPTNLFGIITVKKSLNFEEKPSYTLKVEGANTHLDAGLRHRGPFTDVTIVHVSVEDVDEPPLFDAPAYYVELKEDAEVGTVVKNVSARDPDAANNTVRYSIERSSDPEKYFYIEITSGSLMTVRSLDREENSWHNITVLAMEMSTVSVAVRVLDVNDNPPSLTDYLEMSVCEQTKAGMVIQTVTAVDPDEPRGGQHFSYSLAPEAVNNPNFTLRDNQDNTASILTRRGGWSKHDQSVFYLPIVISDGEQPVKSSTSLLTIYVCSCNHEGYIMSCSAEAYSLPASISRGALIAILACIFVLLVMILLMLSLRTHRKKPYLCDEEENVHENIVRYDDEGGGEEDTEAFDIAAMWNPREAHHHHPSKLRQDMLPEIESLSRYVPQACVMGGGGGGGDSNVHGYVLAKLLEADVDPCAPPYDSLQTYAYEGEGSVAESLSSLQSGTSNTDHEYDYLNDWGPRFKKLAEMYGVLETTSPPMW</sequence>
<keyword evidence="9 17" id="KW-0106">Calcium</keyword>
<proteinExistence type="predicted"/>
<dbReference type="GO" id="GO:0044331">
    <property type="term" value="P:cell-cell adhesion mediated by cadherin"/>
    <property type="evidence" value="ECO:0007669"/>
    <property type="project" value="TreeGrafter"/>
</dbReference>
<dbReference type="OMA" id="MSLYFCG"/>
<dbReference type="GO" id="GO:0016477">
    <property type="term" value="P:cell migration"/>
    <property type="evidence" value="ECO:0007669"/>
    <property type="project" value="TreeGrafter"/>
</dbReference>
<keyword evidence="5 18" id="KW-0812">Transmembrane</keyword>
<protein>
    <recommendedName>
        <fullName evidence="16">Cadherin-20</fullName>
    </recommendedName>
</protein>
<dbReference type="InterPro" id="IPR015919">
    <property type="entry name" value="Cadherin-like_sf"/>
</dbReference>
<keyword evidence="22" id="KW-1185">Reference proteome</keyword>
<dbReference type="GO" id="GO:0045296">
    <property type="term" value="F:cadherin binding"/>
    <property type="evidence" value="ECO:0007669"/>
    <property type="project" value="TreeGrafter"/>
</dbReference>
<dbReference type="FunFam" id="2.60.40.60:FF:000014">
    <property type="entry name" value="Cadherin 8"/>
    <property type="match status" value="1"/>
</dbReference>
<keyword evidence="12 19" id="KW-1133">Transmembrane helix</keyword>
<evidence type="ECO:0000256" key="10">
    <source>
        <dbReference type="ARBA" id="ARBA00022889"/>
    </source>
</evidence>
<dbReference type="GO" id="GO:0007156">
    <property type="term" value="P:homophilic cell adhesion via plasma membrane adhesion molecules"/>
    <property type="evidence" value="ECO:0007669"/>
    <property type="project" value="InterPro"/>
</dbReference>
<dbReference type="GO" id="GO:0000902">
    <property type="term" value="P:cell morphogenesis"/>
    <property type="evidence" value="ECO:0007669"/>
    <property type="project" value="TreeGrafter"/>
</dbReference>
<evidence type="ECO:0000256" key="5">
    <source>
        <dbReference type="ARBA" id="ARBA00022692"/>
    </source>
</evidence>
<dbReference type="InterPro" id="IPR039808">
    <property type="entry name" value="Cadherin"/>
</dbReference>
<evidence type="ECO:0000256" key="19">
    <source>
        <dbReference type="SAM" id="Phobius"/>
    </source>
</evidence>
<organism evidence="21 22">
    <name type="scientific">Salarias fasciatus</name>
    <name type="common">Jewelled blenny</name>
    <name type="synonym">Blennius fasciatus</name>
    <dbReference type="NCBI Taxonomy" id="181472"/>
    <lineage>
        <taxon>Eukaryota</taxon>
        <taxon>Metazoa</taxon>
        <taxon>Chordata</taxon>
        <taxon>Craniata</taxon>
        <taxon>Vertebrata</taxon>
        <taxon>Euteleostomi</taxon>
        <taxon>Actinopterygii</taxon>
        <taxon>Neopterygii</taxon>
        <taxon>Teleostei</taxon>
        <taxon>Neoteleostei</taxon>
        <taxon>Acanthomorphata</taxon>
        <taxon>Ovalentaria</taxon>
        <taxon>Blenniimorphae</taxon>
        <taxon>Blenniiformes</taxon>
        <taxon>Blennioidei</taxon>
        <taxon>Blenniidae</taxon>
        <taxon>Salariinae</taxon>
        <taxon>Salarias</taxon>
    </lineage>
</organism>
<dbReference type="PROSITE" id="PS50268">
    <property type="entry name" value="CADHERIN_2"/>
    <property type="match status" value="5"/>
</dbReference>
<dbReference type="GO" id="GO:0002009">
    <property type="term" value="P:morphogenesis of an epithelium"/>
    <property type="evidence" value="ECO:0007669"/>
    <property type="project" value="UniProtKB-ARBA"/>
</dbReference>
<evidence type="ECO:0000313" key="21">
    <source>
        <dbReference type="Ensembl" id="ENSSFAP00005015027.1"/>
    </source>
</evidence>
<evidence type="ECO:0000256" key="3">
    <source>
        <dbReference type="ARBA" id="ARBA00022475"/>
    </source>
</evidence>
<evidence type="ECO:0000256" key="1">
    <source>
        <dbReference type="ARBA" id="ARBA00004251"/>
    </source>
</evidence>
<evidence type="ECO:0000256" key="7">
    <source>
        <dbReference type="ARBA" id="ARBA00022729"/>
    </source>
</evidence>
<evidence type="ECO:0000256" key="15">
    <source>
        <dbReference type="ARBA" id="ARBA00037319"/>
    </source>
</evidence>
<keyword evidence="10 18" id="KW-0130">Cell adhesion</keyword>
<evidence type="ECO:0000256" key="2">
    <source>
        <dbReference type="ARBA" id="ARBA00004536"/>
    </source>
</evidence>
<dbReference type="InParanoid" id="A0A672G9S1"/>
<dbReference type="GO" id="GO:0016342">
    <property type="term" value="C:catenin complex"/>
    <property type="evidence" value="ECO:0007669"/>
    <property type="project" value="TreeGrafter"/>
</dbReference>
<feature type="domain" description="Cadherin" evidence="20">
    <location>
        <begin position="171"/>
        <end position="279"/>
    </location>
</feature>
<keyword evidence="8" id="KW-0677">Repeat</keyword>
<dbReference type="InterPro" id="IPR027397">
    <property type="entry name" value="Catenin-bd_sf"/>
</dbReference>
<comment type="function">
    <text evidence="15">Cadherins are calcium-dependent cell adhesion proteins. They preferentially interact with themselves in a homophilic manner in connecting cells; cadherins may thus contribute to the sorting of heterogeneous cell types.</text>
</comment>